<evidence type="ECO:0000256" key="3">
    <source>
        <dbReference type="ARBA" id="ARBA00022777"/>
    </source>
</evidence>
<accession>A0ABX0XME2</accession>
<dbReference type="PANTHER" id="PTHR43289">
    <property type="entry name" value="MITOGEN-ACTIVATED PROTEIN KINASE KINASE KINASE 20-RELATED"/>
    <property type="match status" value="1"/>
</dbReference>
<keyword evidence="6" id="KW-1133">Transmembrane helix</keyword>
<dbReference type="Gene3D" id="1.10.510.10">
    <property type="entry name" value="Transferase(Phosphotransferase) domain 1"/>
    <property type="match status" value="1"/>
</dbReference>
<gene>
    <name evidence="8" type="ORF">GGR88_001873</name>
</gene>
<dbReference type="InterPro" id="IPR017441">
    <property type="entry name" value="Protein_kinase_ATP_BS"/>
</dbReference>
<feature type="binding site" evidence="5">
    <location>
        <position position="108"/>
    </location>
    <ligand>
        <name>ATP</name>
        <dbReference type="ChEBI" id="CHEBI:30616"/>
    </ligand>
</feature>
<evidence type="ECO:0000256" key="5">
    <source>
        <dbReference type="PROSITE-ProRule" id="PRU10141"/>
    </source>
</evidence>
<keyword evidence="4 5" id="KW-0067">ATP-binding</keyword>
<feature type="transmembrane region" description="Helical" evidence="6">
    <location>
        <begin position="345"/>
        <end position="366"/>
    </location>
</feature>
<dbReference type="InterPro" id="IPR008266">
    <property type="entry name" value="Tyr_kinase_AS"/>
</dbReference>
<evidence type="ECO:0000259" key="7">
    <source>
        <dbReference type="PROSITE" id="PS50011"/>
    </source>
</evidence>
<evidence type="ECO:0000256" key="1">
    <source>
        <dbReference type="ARBA" id="ARBA00022679"/>
    </source>
</evidence>
<dbReference type="Pfam" id="PF00069">
    <property type="entry name" value="Pkinase"/>
    <property type="match status" value="1"/>
</dbReference>
<protein>
    <submittedName>
        <fullName evidence="8">Serine/threonine-protein kinase</fullName>
        <ecNumber evidence="8">2.7.11.1</ecNumber>
    </submittedName>
</protein>
<dbReference type="PROSITE" id="PS00109">
    <property type="entry name" value="PROTEIN_KINASE_TYR"/>
    <property type="match status" value="1"/>
</dbReference>
<organism evidence="8 9">
    <name type="scientific">Sphingomonas jejuensis</name>
    <dbReference type="NCBI Taxonomy" id="904715"/>
    <lineage>
        <taxon>Bacteria</taxon>
        <taxon>Pseudomonadati</taxon>
        <taxon>Pseudomonadota</taxon>
        <taxon>Alphaproteobacteria</taxon>
        <taxon>Sphingomonadales</taxon>
        <taxon>Sphingomonadaceae</taxon>
        <taxon>Sphingomonas</taxon>
    </lineage>
</organism>
<dbReference type="SUPFAM" id="SSF56112">
    <property type="entry name" value="Protein kinase-like (PK-like)"/>
    <property type="match status" value="1"/>
</dbReference>
<keyword evidence="6" id="KW-0472">Membrane</keyword>
<keyword evidence="1 8" id="KW-0808">Transferase</keyword>
<dbReference type="SUPFAM" id="SSF48452">
    <property type="entry name" value="TPR-like"/>
    <property type="match status" value="1"/>
</dbReference>
<dbReference type="EMBL" id="JAATJE010000001">
    <property type="protein sequence ID" value="NJC34399.1"/>
    <property type="molecule type" value="Genomic_DNA"/>
</dbReference>
<dbReference type="Proteomes" id="UP000734218">
    <property type="component" value="Unassembled WGS sequence"/>
</dbReference>
<keyword evidence="6" id="KW-0812">Transmembrane</keyword>
<sequence>MTDRSLDQRALALFEAALDLPAAAREAWVMQQAGADKALADRVLSLFAADRAASVAVHTGGAQASVDAPLPERIGAYRIVRRIGQGGMGAVYLGERASDDFRHQAAIKLVKPGVLSDALIQRFLAERQTLADLVHPNIARFHDGGATERGEPYIVMEYVDGRPITDWAADNSLGIPARLALFRQVCDAVRFAHQNLIVHRDITPSNVLVAADGAPRLIDFGIAKPPEAEGGDGAASSPYPSLAGLSLTPGFAAPERMAGVGATTLSDVFSLGRLLDVLVEDHAPDADLKAIIATATALDPADRYASVDALMDDLDRHATGRTVTARNGGRGYAIGKFVRRYRWPVTAAAVALALILAALIVALVSYCRAERARVAEEQRFEEVRALAGYMIFDLNSQLERIAGSTKARADLAEQAGRYLSALAASPGADDALKLEAARGFIALARAQGVPDRPHLGQIESARANLERAIGMIRDLREPSAPDLAEAQASLAMILGHIDSKTDAAAARLVEAHAVLAAVPSAARDRRWHMARRNVRKAELDMTTLTASLDDMPRLSDLLEAEIAEWPAAMRDSSDASLDRAYARYYRGIHHYFLDQPDDAVADLLEAERLFREAERANPGDPNILYALAWNANVGYSSATQSPALAGQARRFLDQASSILDRLLQIESNDDGLRAFAANVQQARSQALSADGRHSEAIALQRGVIAMHQDVLRRNPTPARSNRLVLAHVTMANIARAAGDRDTACAEYRSAREKLTVLDQRNEALGSVGRYGAGLDANLAACSWGGAANDLVILE</sequence>
<keyword evidence="3 8" id="KW-0418">Kinase</keyword>
<dbReference type="PANTHER" id="PTHR43289:SF34">
    <property type="entry name" value="SERINE_THREONINE-PROTEIN KINASE YBDM-RELATED"/>
    <property type="match status" value="1"/>
</dbReference>
<proteinExistence type="predicted"/>
<name>A0ABX0XME2_9SPHN</name>
<evidence type="ECO:0000256" key="4">
    <source>
        <dbReference type="ARBA" id="ARBA00022840"/>
    </source>
</evidence>
<comment type="caution">
    <text evidence="8">The sequence shown here is derived from an EMBL/GenBank/DDBJ whole genome shotgun (WGS) entry which is preliminary data.</text>
</comment>
<dbReference type="EC" id="2.7.11.1" evidence="8"/>
<dbReference type="RefSeq" id="WP_167954240.1">
    <property type="nucleotide sequence ID" value="NZ_JAATJE010000001.1"/>
</dbReference>
<evidence type="ECO:0000256" key="6">
    <source>
        <dbReference type="SAM" id="Phobius"/>
    </source>
</evidence>
<dbReference type="InterPro" id="IPR000719">
    <property type="entry name" value="Prot_kinase_dom"/>
</dbReference>
<dbReference type="GO" id="GO:0004674">
    <property type="term" value="F:protein serine/threonine kinase activity"/>
    <property type="evidence" value="ECO:0007669"/>
    <property type="project" value="UniProtKB-EC"/>
</dbReference>
<dbReference type="PROSITE" id="PS50011">
    <property type="entry name" value="PROTEIN_KINASE_DOM"/>
    <property type="match status" value="1"/>
</dbReference>
<evidence type="ECO:0000313" key="8">
    <source>
        <dbReference type="EMBL" id="NJC34399.1"/>
    </source>
</evidence>
<dbReference type="Gene3D" id="3.30.200.20">
    <property type="entry name" value="Phosphorylase Kinase, domain 1"/>
    <property type="match status" value="1"/>
</dbReference>
<keyword evidence="2 5" id="KW-0547">Nucleotide-binding</keyword>
<reference evidence="8 9" key="1">
    <citation type="submission" date="2020-03" db="EMBL/GenBank/DDBJ databases">
        <title>Genomic Encyclopedia of Type Strains, Phase IV (KMG-IV): sequencing the most valuable type-strain genomes for metagenomic binning, comparative biology and taxonomic classification.</title>
        <authorList>
            <person name="Goeker M."/>
        </authorList>
    </citation>
    <scope>NUCLEOTIDE SEQUENCE [LARGE SCALE GENOMIC DNA]</scope>
    <source>
        <strain evidence="8 9">DSM 27651</strain>
    </source>
</reference>
<evidence type="ECO:0000256" key="2">
    <source>
        <dbReference type="ARBA" id="ARBA00022741"/>
    </source>
</evidence>
<dbReference type="InterPro" id="IPR011009">
    <property type="entry name" value="Kinase-like_dom_sf"/>
</dbReference>
<dbReference type="PROSITE" id="PS00107">
    <property type="entry name" value="PROTEIN_KINASE_ATP"/>
    <property type="match status" value="1"/>
</dbReference>
<feature type="domain" description="Protein kinase" evidence="7">
    <location>
        <begin position="77"/>
        <end position="392"/>
    </location>
</feature>
<dbReference type="InterPro" id="IPR011990">
    <property type="entry name" value="TPR-like_helical_dom_sf"/>
</dbReference>
<evidence type="ECO:0000313" key="9">
    <source>
        <dbReference type="Proteomes" id="UP000734218"/>
    </source>
</evidence>
<dbReference type="CDD" id="cd14014">
    <property type="entry name" value="STKc_PknB_like"/>
    <property type="match status" value="1"/>
</dbReference>
<dbReference type="Gene3D" id="1.25.40.10">
    <property type="entry name" value="Tetratricopeptide repeat domain"/>
    <property type="match status" value="1"/>
</dbReference>
<keyword evidence="9" id="KW-1185">Reference proteome</keyword>